<dbReference type="Pfam" id="PF04024">
    <property type="entry name" value="PspC"/>
    <property type="match status" value="1"/>
</dbReference>
<dbReference type="InterPro" id="IPR052027">
    <property type="entry name" value="PspC"/>
</dbReference>
<comment type="subcellular location">
    <subcellularLocation>
        <location evidence="1">Cell membrane</location>
        <topology evidence="1">Single-pass membrane protein</topology>
    </subcellularLocation>
</comment>
<keyword evidence="4 6" id="KW-1133">Transmembrane helix</keyword>
<accession>A0ABT0KQJ5</accession>
<evidence type="ECO:0000256" key="3">
    <source>
        <dbReference type="ARBA" id="ARBA00022692"/>
    </source>
</evidence>
<name>A0ABT0KQJ5_9GAMM</name>
<protein>
    <submittedName>
        <fullName evidence="8">Envelope stress response membrane protein PspC</fullName>
    </submittedName>
</protein>
<dbReference type="NCBIfam" id="TIGR02978">
    <property type="entry name" value="phageshock_pspC"/>
    <property type="match status" value="1"/>
</dbReference>
<sequence length="131" mass="14898">MSKANGRTLYRIPKAGKISGVCAGIADYFNFETWLVRVIAVSIFLVGGSGPILIIYIALWLILDSKVEEVTTKPHHKDIEVKKKVWQAGEPAKRALHEVNSQFYALEIRLQRLERHVTSDNFDLKHEINNL</sequence>
<keyword evidence="2" id="KW-1003">Cell membrane</keyword>
<keyword evidence="9" id="KW-1185">Reference proteome</keyword>
<comment type="caution">
    <text evidence="8">The sequence shown here is derived from an EMBL/GenBank/DDBJ whole genome shotgun (WGS) entry which is preliminary data.</text>
</comment>
<evidence type="ECO:0000313" key="9">
    <source>
        <dbReference type="Proteomes" id="UP001202134"/>
    </source>
</evidence>
<gene>
    <name evidence="8" type="primary">pspC</name>
    <name evidence="8" type="ORF">L2737_12410</name>
</gene>
<dbReference type="RefSeq" id="WP_102528789.1">
    <property type="nucleotide sequence ID" value="NZ_JAKIKU010000006.1"/>
</dbReference>
<dbReference type="PANTHER" id="PTHR33885:SF3">
    <property type="entry name" value="PHAGE SHOCK PROTEIN C"/>
    <property type="match status" value="1"/>
</dbReference>
<evidence type="ECO:0000313" key="8">
    <source>
        <dbReference type="EMBL" id="MCL1046127.1"/>
    </source>
</evidence>
<dbReference type="InterPro" id="IPR007168">
    <property type="entry name" value="Phageshock_PspC_N"/>
</dbReference>
<reference evidence="8 9" key="1">
    <citation type="submission" date="2022-01" db="EMBL/GenBank/DDBJ databases">
        <title>Whole genome-based taxonomy of the Shewanellaceae.</title>
        <authorList>
            <person name="Martin-Rodriguez A.J."/>
        </authorList>
    </citation>
    <scope>NUCLEOTIDE SEQUENCE [LARGE SCALE GENOMIC DNA]</scope>
    <source>
        <strain evidence="8 9">DSM 24955</strain>
    </source>
</reference>
<organism evidence="8 9">
    <name type="scientific">Shewanella electrodiphila</name>
    <dbReference type="NCBI Taxonomy" id="934143"/>
    <lineage>
        <taxon>Bacteria</taxon>
        <taxon>Pseudomonadati</taxon>
        <taxon>Pseudomonadota</taxon>
        <taxon>Gammaproteobacteria</taxon>
        <taxon>Alteromonadales</taxon>
        <taxon>Shewanellaceae</taxon>
        <taxon>Shewanella</taxon>
    </lineage>
</organism>
<keyword evidence="3 6" id="KW-0812">Transmembrane</keyword>
<dbReference type="Proteomes" id="UP001202134">
    <property type="component" value="Unassembled WGS sequence"/>
</dbReference>
<evidence type="ECO:0000256" key="1">
    <source>
        <dbReference type="ARBA" id="ARBA00004162"/>
    </source>
</evidence>
<evidence type="ECO:0000256" key="5">
    <source>
        <dbReference type="ARBA" id="ARBA00023136"/>
    </source>
</evidence>
<feature type="transmembrane region" description="Helical" evidence="6">
    <location>
        <begin position="38"/>
        <end position="63"/>
    </location>
</feature>
<evidence type="ECO:0000256" key="2">
    <source>
        <dbReference type="ARBA" id="ARBA00022475"/>
    </source>
</evidence>
<feature type="domain" description="Phage shock protein PspC N-terminal" evidence="7">
    <location>
        <begin position="7"/>
        <end position="65"/>
    </location>
</feature>
<proteinExistence type="predicted"/>
<dbReference type="EMBL" id="JAKIKU010000006">
    <property type="protein sequence ID" value="MCL1046127.1"/>
    <property type="molecule type" value="Genomic_DNA"/>
</dbReference>
<keyword evidence="5 6" id="KW-0472">Membrane</keyword>
<evidence type="ECO:0000259" key="7">
    <source>
        <dbReference type="Pfam" id="PF04024"/>
    </source>
</evidence>
<evidence type="ECO:0000256" key="6">
    <source>
        <dbReference type="SAM" id="Phobius"/>
    </source>
</evidence>
<evidence type="ECO:0000256" key="4">
    <source>
        <dbReference type="ARBA" id="ARBA00022989"/>
    </source>
</evidence>
<dbReference type="InterPro" id="IPR014320">
    <property type="entry name" value="Phageshock_PspC"/>
</dbReference>
<dbReference type="PANTHER" id="PTHR33885">
    <property type="entry name" value="PHAGE SHOCK PROTEIN C"/>
    <property type="match status" value="1"/>
</dbReference>